<comment type="caution">
    <text evidence="10">The sequence shown here is derived from an EMBL/GenBank/DDBJ whole genome shotgun (WGS) entry which is preliminary data.</text>
</comment>
<dbReference type="Gene3D" id="3.30.70.1430">
    <property type="entry name" value="Multidrug efflux transporter AcrB pore domain"/>
    <property type="match status" value="2"/>
</dbReference>
<keyword evidence="5 9" id="KW-0997">Cell inner membrane</keyword>
<feature type="transmembrane region" description="Helical" evidence="9">
    <location>
        <begin position="881"/>
        <end position="900"/>
    </location>
</feature>
<dbReference type="NCBIfam" id="NF000282">
    <property type="entry name" value="RND_permease_1"/>
    <property type="match status" value="1"/>
</dbReference>
<dbReference type="Pfam" id="PF00873">
    <property type="entry name" value="ACR_tran"/>
    <property type="match status" value="1"/>
</dbReference>
<feature type="transmembrane region" description="Helical" evidence="9">
    <location>
        <begin position="367"/>
        <end position="387"/>
    </location>
</feature>
<feature type="transmembrane region" description="Helical" evidence="9">
    <location>
        <begin position="552"/>
        <end position="570"/>
    </location>
</feature>
<name>A0A829YGB4_9GAMM</name>
<feature type="transmembrane region" description="Helical" evidence="9">
    <location>
        <begin position="341"/>
        <end position="360"/>
    </location>
</feature>
<feature type="transmembrane region" description="Helical" evidence="9">
    <location>
        <begin position="471"/>
        <end position="498"/>
    </location>
</feature>
<feature type="transmembrane region" description="Helical" evidence="9">
    <location>
        <begin position="979"/>
        <end position="1002"/>
    </location>
</feature>
<dbReference type="PANTHER" id="PTHR32063">
    <property type="match status" value="1"/>
</dbReference>
<protein>
    <recommendedName>
        <fullName evidence="9">Efflux pump membrane transporter</fullName>
    </recommendedName>
</protein>
<feature type="transmembrane region" description="Helical" evidence="9">
    <location>
        <begin position="933"/>
        <end position="958"/>
    </location>
</feature>
<dbReference type="Gene3D" id="1.20.1640.10">
    <property type="entry name" value="Multidrug efflux transporter AcrB transmembrane domain"/>
    <property type="match status" value="2"/>
</dbReference>
<dbReference type="RefSeq" id="WP_161813647.1">
    <property type="nucleotide sequence ID" value="NZ_BLJN01000004.1"/>
</dbReference>
<evidence type="ECO:0000256" key="3">
    <source>
        <dbReference type="ARBA" id="ARBA00022448"/>
    </source>
</evidence>
<dbReference type="InterPro" id="IPR001036">
    <property type="entry name" value="Acrflvin-R"/>
</dbReference>
<dbReference type="SUPFAM" id="SSF82693">
    <property type="entry name" value="Multidrug efflux transporter AcrB pore domain, PN1, PN2, PC1 and PC2 subdomains"/>
    <property type="match status" value="3"/>
</dbReference>
<evidence type="ECO:0000256" key="4">
    <source>
        <dbReference type="ARBA" id="ARBA00022475"/>
    </source>
</evidence>
<comment type="similarity">
    <text evidence="2 9">Belongs to the resistance-nodulation-cell division (RND) (TC 2.A.6) family.</text>
</comment>
<dbReference type="GO" id="GO:0009636">
    <property type="term" value="P:response to toxic substance"/>
    <property type="evidence" value="ECO:0007669"/>
    <property type="project" value="UniProtKB-ARBA"/>
</dbReference>
<dbReference type="EMBL" id="BLJN01000004">
    <property type="protein sequence ID" value="GFE81963.1"/>
    <property type="molecule type" value="Genomic_DNA"/>
</dbReference>
<comment type="subcellular location">
    <subcellularLocation>
        <location evidence="1 9">Cell inner membrane</location>
        <topology evidence="1 9">Multi-pass membrane protein</topology>
    </subcellularLocation>
</comment>
<evidence type="ECO:0000313" key="11">
    <source>
        <dbReference type="Proteomes" id="UP000445000"/>
    </source>
</evidence>
<dbReference type="GO" id="GO:0015562">
    <property type="term" value="F:efflux transmembrane transporter activity"/>
    <property type="evidence" value="ECO:0007669"/>
    <property type="project" value="InterPro"/>
</dbReference>
<evidence type="ECO:0000256" key="7">
    <source>
        <dbReference type="ARBA" id="ARBA00022989"/>
    </source>
</evidence>
<dbReference type="Gene3D" id="3.30.2090.10">
    <property type="entry name" value="Multidrug efflux transporter AcrB TolC docking domain, DN and DC subdomains"/>
    <property type="match status" value="2"/>
</dbReference>
<keyword evidence="3 9" id="KW-0813">Transport</keyword>
<dbReference type="PANTHER" id="PTHR32063:SF13">
    <property type="entry name" value="MULTIDRUG EFFLUX PUMP SUBUNIT ACRB-RELATED"/>
    <property type="match status" value="1"/>
</dbReference>
<reference evidence="11" key="1">
    <citation type="submission" date="2020-01" db="EMBL/GenBank/DDBJ databases">
        <title>'Steroidobacter agaridevorans' sp. nov., agar-degrading bacteria isolated from rhizosphere soils.</title>
        <authorList>
            <person name="Ikenaga M."/>
            <person name="Kataoka M."/>
            <person name="Murouchi A."/>
            <person name="Katsuragi S."/>
            <person name="Sakai M."/>
        </authorList>
    </citation>
    <scope>NUCLEOTIDE SEQUENCE [LARGE SCALE GENOMIC DNA]</scope>
    <source>
        <strain evidence="11">YU21-B</strain>
    </source>
</reference>
<evidence type="ECO:0000256" key="2">
    <source>
        <dbReference type="ARBA" id="ARBA00010942"/>
    </source>
</evidence>
<dbReference type="GO" id="GO:0005886">
    <property type="term" value="C:plasma membrane"/>
    <property type="evidence" value="ECO:0007669"/>
    <property type="project" value="UniProtKB-SubCell"/>
</dbReference>
<evidence type="ECO:0000256" key="6">
    <source>
        <dbReference type="ARBA" id="ARBA00022692"/>
    </source>
</evidence>
<dbReference type="GO" id="GO:0042910">
    <property type="term" value="F:xenobiotic transmembrane transporter activity"/>
    <property type="evidence" value="ECO:0007669"/>
    <property type="project" value="TreeGrafter"/>
</dbReference>
<evidence type="ECO:0000256" key="5">
    <source>
        <dbReference type="ARBA" id="ARBA00022519"/>
    </source>
</evidence>
<keyword evidence="8 9" id="KW-0472">Membrane</keyword>
<keyword evidence="11" id="KW-1185">Reference proteome</keyword>
<proteinExistence type="inferred from homology"/>
<dbReference type="InterPro" id="IPR027463">
    <property type="entry name" value="AcrB_DN_DC_subdom"/>
</dbReference>
<dbReference type="PRINTS" id="PR00702">
    <property type="entry name" value="ACRIFLAVINRP"/>
</dbReference>
<organism evidence="10 11">
    <name type="scientific">Steroidobacter agaridevorans</name>
    <dbReference type="NCBI Taxonomy" id="2695856"/>
    <lineage>
        <taxon>Bacteria</taxon>
        <taxon>Pseudomonadati</taxon>
        <taxon>Pseudomonadota</taxon>
        <taxon>Gammaproteobacteria</taxon>
        <taxon>Steroidobacterales</taxon>
        <taxon>Steroidobacteraceae</taxon>
        <taxon>Steroidobacter</taxon>
    </lineage>
</organism>
<dbReference type="FunFam" id="1.20.1640.10:FF:000001">
    <property type="entry name" value="Efflux pump membrane transporter"/>
    <property type="match status" value="1"/>
</dbReference>
<dbReference type="Gene3D" id="3.30.70.1440">
    <property type="entry name" value="Multidrug efflux transporter AcrB pore domain"/>
    <property type="match status" value="1"/>
</dbReference>
<dbReference type="Proteomes" id="UP000445000">
    <property type="component" value="Unassembled WGS sequence"/>
</dbReference>
<dbReference type="Gene3D" id="3.30.70.1320">
    <property type="entry name" value="Multidrug efflux transporter AcrB pore domain like"/>
    <property type="match status" value="1"/>
</dbReference>
<gene>
    <name evidence="10" type="primary">acrB</name>
    <name evidence="10" type="ORF">GCM10011487_39630</name>
</gene>
<dbReference type="FunFam" id="3.30.70.1430:FF:000001">
    <property type="entry name" value="Efflux pump membrane transporter"/>
    <property type="match status" value="1"/>
</dbReference>
<dbReference type="SUPFAM" id="SSF82714">
    <property type="entry name" value="Multidrug efflux transporter AcrB TolC docking domain, DN and DC subdomains"/>
    <property type="match status" value="2"/>
</dbReference>
<keyword evidence="7 9" id="KW-1133">Transmembrane helix</keyword>
<keyword evidence="6 9" id="KW-0812">Transmembrane</keyword>
<dbReference type="NCBIfam" id="TIGR00915">
    <property type="entry name" value="2A0602"/>
    <property type="match status" value="1"/>
</dbReference>
<feature type="transmembrane region" description="Helical" evidence="9">
    <location>
        <begin position="1008"/>
        <end position="1033"/>
    </location>
</feature>
<dbReference type="InterPro" id="IPR004764">
    <property type="entry name" value="MdtF-like"/>
</dbReference>
<keyword evidence="4" id="KW-1003">Cell membrane</keyword>
<evidence type="ECO:0000256" key="9">
    <source>
        <dbReference type="RuleBase" id="RU364070"/>
    </source>
</evidence>
<evidence type="ECO:0000256" key="1">
    <source>
        <dbReference type="ARBA" id="ARBA00004429"/>
    </source>
</evidence>
<evidence type="ECO:0000256" key="8">
    <source>
        <dbReference type="ARBA" id="ARBA00023136"/>
    </source>
</evidence>
<comment type="caution">
    <text evidence="9">Lacks conserved residue(s) required for the propagation of feature annotation.</text>
</comment>
<accession>A0A829YGB4</accession>
<feature type="transmembrane region" description="Helical" evidence="9">
    <location>
        <begin position="435"/>
        <end position="459"/>
    </location>
</feature>
<dbReference type="SUPFAM" id="SSF82866">
    <property type="entry name" value="Multidrug efflux transporter AcrB transmembrane domain"/>
    <property type="match status" value="2"/>
</dbReference>
<sequence length="1057" mass="113399">MSPRFFIDRPIFSWVIALGILLAGTLALRSLPIEQYPAIAPPSLTINVTYPGADAATLETNVTQVIEQELNGVEGFLYMSATSRSNGSASITVTFDSGTDIDVAQMDVQNKLRAIEQRLPEEVRRQGVLVNEASSSFLMIVALQSKTGATPSLELGNFAATRVIDELRRVPGVGDIRSFSSEYAMRVWLDPDRLTTYSLSAAEVLAAVQEQNTQSPGGQLGDRPLANHTELNAPILTQNRFTTPEQFASIILRANPDGSTVRLGDVGRVELGAQSYLSDMELNGKPAAGMGIQLSTGANALATAAGVKARLAQLERNFPEDITWAVPYDTTPFISISIDEVVKTLVEAMVLVFLVMFLFLQNWRATLIPTIVVPIALAGACLGLWVLGFSINVLTLFGMVLAIGILVDDAIVVVENVERIMTEEGLPPREATVKAMTQITSAIIGITLVLVAVFVPMAFFPGSTGGIYRQFSLTLTLSIAFSALLALTLTPALCATLLKPERLHSKADSEQAPTRLSRWSARFFGGFNDWFGRVTHRYQGLVGGILGRPLRFLAIFLLLVGLTLLLFTRLPGSFLPAEDQGAIITVVQAPPGATVDRTNEAIDQVQGFYRGQPQTRSIIFIRGFSFFGQGQSNAMAFVSLTPWDERPGAQNNALTIVGKANAALSQVKQALIFTLNPPSIPSLGVAAGFTFKLQDRAGLGQEALLNARNKILMAASQSALLTAVRPEGQADSPQLRVLIDRVKARALGLSIADVNATLAISFGSAYANDFSREGRILRVLLQADAPYRMTPEDVLALRVRNTQGEMVPFGAFTTTEWTAGPPQLDRYNGYPAMTISGSPAPGRSTGEAMNEMARLAGQLPEGFDFEWTGISFEEQQAGGQVTALLGLSLIVVFLLLAALYESWTVPLAVLLIVPLGVLGAVLFTMLRGLPADVYFNVGLIAIIGLAAKNAILIIEFALEEEAAGKSTFDATMNAVKLRLRPIIMTSLAFILGMVPLVLSAGAGAASRIAVGTGVMGGMIAATVLGVFFIPVLYMSVRRWLTRRPPGSPHEKLETANG</sequence>
<dbReference type="AlphaFoldDB" id="A0A829YGB4"/>
<evidence type="ECO:0000313" key="10">
    <source>
        <dbReference type="EMBL" id="GFE81963.1"/>
    </source>
</evidence>
<feature type="transmembrane region" description="Helical" evidence="9">
    <location>
        <begin position="393"/>
        <end position="414"/>
    </location>
</feature>
<feature type="transmembrane region" description="Helical" evidence="9">
    <location>
        <begin position="907"/>
        <end position="927"/>
    </location>
</feature>